<organism evidence="1 2">
    <name type="scientific">Winogradskyella eximia</name>
    <dbReference type="NCBI Taxonomy" id="262006"/>
    <lineage>
        <taxon>Bacteria</taxon>
        <taxon>Pseudomonadati</taxon>
        <taxon>Bacteroidota</taxon>
        <taxon>Flavobacteriia</taxon>
        <taxon>Flavobacteriales</taxon>
        <taxon>Flavobacteriaceae</taxon>
        <taxon>Winogradskyella</taxon>
    </lineage>
</organism>
<proteinExistence type="predicted"/>
<accession>A0A3D9H0V2</accession>
<sequence>MNFTIEMKQVRNFSRIVLFLCCTHLVIGCKNYYNDTIDWMDNLEPNSTIETVKESQPKFVHINWNDPEKVRNENRYYIREIKGSYDPLGMSHILVFIDGKFDRRESHK</sequence>
<name>A0A3D9H0V2_9FLAO</name>
<protein>
    <submittedName>
        <fullName evidence="1">Uncharacterized protein</fullName>
    </submittedName>
</protein>
<evidence type="ECO:0000313" key="2">
    <source>
        <dbReference type="Proteomes" id="UP000256980"/>
    </source>
</evidence>
<reference evidence="1 2" key="1">
    <citation type="submission" date="2018-07" db="EMBL/GenBank/DDBJ databases">
        <title>Genomic Encyclopedia of Type Strains, Phase III (KMG-III): the genomes of soil and plant-associated and newly described type strains.</title>
        <authorList>
            <person name="Whitman W."/>
        </authorList>
    </citation>
    <scope>NUCLEOTIDE SEQUENCE [LARGE SCALE GENOMIC DNA]</scope>
    <source>
        <strain evidence="1 2">CECT 7946</strain>
    </source>
</reference>
<evidence type="ECO:0000313" key="1">
    <source>
        <dbReference type="EMBL" id="RED42781.1"/>
    </source>
</evidence>
<dbReference type="Proteomes" id="UP000256980">
    <property type="component" value="Unassembled WGS sequence"/>
</dbReference>
<gene>
    <name evidence="1" type="ORF">DFQ10_108188</name>
</gene>
<keyword evidence="2" id="KW-1185">Reference proteome</keyword>
<comment type="caution">
    <text evidence="1">The sequence shown here is derived from an EMBL/GenBank/DDBJ whole genome shotgun (WGS) entry which is preliminary data.</text>
</comment>
<dbReference type="AlphaFoldDB" id="A0A3D9H0V2"/>
<dbReference type="EMBL" id="QRDV01000008">
    <property type="protein sequence ID" value="RED42781.1"/>
    <property type="molecule type" value="Genomic_DNA"/>
</dbReference>